<evidence type="ECO:0000259" key="2">
    <source>
        <dbReference type="PROSITE" id="PS50106"/>
    </source>
</evidence>
<dbReference type="PANTHER" id="PTHR14191">
    <property type="entry name" value="PDZ DOMAIN CONTAINING PROTEIN"/>
    <property type="match status" value="1"/>
</dbReference>
<protein>
    <submittedName>
        <fullName evidence="3">Na(+)/H(+) exchange regulatory cofactor NHE-RF3-like</fullName>
    </submittedName>
</protein>
<evidence type="ECO:0000313" key="3">
    <source>
        <dbReference type="EMBL" id="CAK6976712.1"/>
    </source>
</evidence>
<dbReference type="InterPro" id="IPR036034">
    <property type="entry name" value="PDZ_sf"/>
</dbReference>
<gene>
    <name evidence="3" type="ORF">FSCOSCO3_A023959</name>
</gene>
<comment type="caution">
    <text evidence="3">The sequence shown here is derived from an EMBL/GenBank/DDBJ whole genome shotgun (WGS) entry which is preliminary data.</text>
</comment>
<keyword evidence="4" id="KW-1185">Reference proteome</keyword>
<dbReference type="Proteomes" id="UP001314229">
    <property type="component" value="Unassembled WGS sequence"/>
</dbReference>
<dbReference type="Pfam" id="PF00595">
    <property type="entry name" value="PDZ"/>
    <property type="match status" value="3"/>
</dbReference>
<dbReference type="GO" id="GO:0072659">
    <property type="term" value="P:protein localization to plasma membrane"/>
    <property type="evidence" value="ECO:0007669"/>
    <property type="project" value="TreeGrafter"/>
</dbReference>
<evidence type="ECO:0000313" key="4">
    <source>
        <dbReference type="Proteomes" id="UP001314229"/>
    </source>
</evidence>
<dbReference type="InterPro" id="IPR001478">
    <property type="entry name" value="PDZ"/>
</dbReference>
<dbReference type="PANTHER" id="PTHR14191:SF20">
    <property type="entry name" value="NA(+)_H(+) EXCHANGE REGULATORY COFACTOR NHE-RF4"/>
    <property type="match status" value="1"/>
</dbReference>
<dbReference type="GO" id="GO:0043495">
    <property type="term" value="F:protein-membrane adaptor activity"/>
    <property type="evidence" value="ECO:0007669"/>
    <property type="project" value="TreeGrafter"/>
</dbReference>
<dbReference type="PROSITE" id="PS50106">
    <property type="entry name" value="PDZ"/>
    <property type="match status" value="3"/>
</dbReference>
<evidence type="ECO:0000256" key="1">
    <source>
        <dbReference type="ARBA" id="ARBA00022737"/>
    </source>
</evidence>
<dbReference type="Gene3D" id="2.30.42.10">
    <property type="match status" value="3"/>
</dbReference>
<dbReference type="InterPro" id="IPR051067">
    <property type="entry name" value="NHER"/>
</dbReference>
<reference evidence="3 4" key="1">
    <citation type="submission" date="2024-01" db="EMBL/GenBank/DDBJ databases">
        <authorList>
            <person name="Alioto T."/>
            <person name="Alioto T."/>
            <person name="Gomez Garrido J."/>
        </authorList>
    </citation>
    <scope>NUCLEOTIDE SEQUENCE [LARGE SCALE GENOMIC DNA]</scope>
</reference>
<organism evidence="3 4">
    <name type="scientific">Scomber scombrus</name>
    <name type="common">Atlantic mackerel</name>
    <name type="synonym">Scomber vernalis</name>
    <dbReference type="NCBI Taxonomy" id="13677"/>
    <lineage>
        <taxon>Eukaryota</taxon>
        <taxon>Metazoa</taxon>
        <taxon>Chordata</taxon>
        <taxon>Craniata</taxon>
        <taxon>Vertebrata</taxon>
        <taxon>Euteleostomi</taxon>
        <taxon>Actinopterygii</taxon>
        <taxon>Neopterygii</taxon>
        <taxon>Teleostei</taxon>
        <taxon>Neoteleostei</taxon>
        <taxon>Acanthomorphata</taxon>
        <taxon>Pelagiaria</taxon>
        <taxon>Scombriformes</taxon>
        <taxon>Scombridae</taxon>
        <taxon>Scomber</taxon>
    </lineage>
</organism>
<dbReference type="EMBL" id="CAWUFR010000361">
    <property type="protein sequence ID" value="CAK6976712.1"/>
    <property type="molecule type" value="Genomic_DNA"/>
</dbReference>
<feature type="domain" description="PDZ" evidence="2">
    <location>
        <begin position="35"/>
        <end position="116"/>
    </location>
</feature>
<dbReference type="GO" id="GO:0016324">
    <property type="term" value="C:apical plasma membrane"/>
    <property type="evidence" value="ECO:0007669"/>
    <property type="project" value="TreeGrafter"/>
</dbReference>
<name>A0AAV1Q1E6_SCOSC</name>
<sequence>MEFPRFTFNPKEGIDNPALVIADDPEPDHSPAPRLCQLKRLEGQSFGFYLQVVKDGQGFEIRRMEPWSPAEHSGLREGDRLLEVNDEYVGNMDFYRVVRKIQACGLHLFLLVLRRDEYEQAVCMGVDLQTLATATKGGRCSRPRLCHISRHPEQGVGMNIISVEGQKSQYIVSTVTDGPAERAGVCSGDRLIWINGVMTTTLSLSSLNRILKKSSNSVTVLVIDSESECCYIRRKMPILPVLAEFCSLPHTVKTLHLVKGSDGYGFLLRQEKLKVTRRIVHVLREVDVGSPAEEVGMEDGDLLLGVNGEPVESMEHEDIVKRIKQSGDEVSLFSISIPGRDFYRGLDISPLLFHEEFTVQDEKKQAVSCCNKSQSGTSLRRGGGSLSPATVCVQDRETGSAFHSHYVPIQTGNFTTQLSQRSSDVFL</sequence>
<feature type="domain" description="PDZ" evidence="2">
    <location>
        <begin position="254"/>
        <end position="332"/>
    </location>
</feature>
<feature type="domain" description="PDZ" evidence="2">
    <location>
        <begin position="145"/>
        <end position="226"/>
    </location>
</feature>
<keyword evidence="1" id="KW-0677">Repeat</keyword>
<dbReference type="SMART" id="SM00228">
    <property type="entry name" value="PDZ"/>
    <property type="match status" value="3"/>
</dbReference>
<dbReference type="SUPFAM" id="SSF50156">
    <property type="entry name" value="PDZ domain-like"/>
    <property type="match status" value="3"/>
</dbReference>
<dbReference type="GO" id="GO:0005102">
    <property type="term" value="F:signaling receptor binding"/>
    <property type="evidence" value="ECO:0007669"/>
    <property type="project" value="TreeGrafter"/>
</dbReference>
<dbReference type="AlphaFoldDB" id="A0AAV1Q1E6"/>
<proteinExistence type="predicted"/>
<accession>A0AAV1Q1E6</accession>
<dbReference type="CDD" id="cd06768">
    <property type="entry name" value="PDZ_NHERF-like"/>
    <property type="match status" value="2"/>
</dbReference>